<dbReference type="InterPro" id="IPR029753">
    <property type="entry name" value="D-isomer_DH_CS"/>
</dbReference>
<evidence type="ECO:0000256" key="3">
    <source>
        <dbReference type="ARBA" id="ARBA00022563"/>
    </source>
</evidence>
<dbReference type="HAMAP" id="MF_01576">
    <property type="entry name" value="THF_DHG_CYH"/>
    <property type="match status" value="1"/>
</dbReference>
<dbReference type="Gene3D" id="3.40.50.720">
    <property type="entry name" value="NAD(P)-binding Rossmann-like Domain"/>
    <property type="match status" value="2"/>
</dbReference>
<dbReference type="InterPro" id="IPR020631">
    <property type="entry name" value="THF_DH/CycHdrlase_NAD-bd_dom"/>
</dbReference>
<keyword evidence="3" id="KW-0554">One-carbon metabolism</keyword>
<dbReference type="InterPro" id="IPR036291">
    <property type="entry name" value="NAD(P)-bd_dom_sf"/>
</dbReference>
<dbReference type="PROSITE" id="PS00671">
    <property type="entry name" value="D_2_HYDROXYACID_DH_3"/>
    <property type="match status" value="1"/>
</dbReference>
<feature type="non-terminal residue" evidence="12">
    <location>
        <position position="1"/>
    </location>
</feature>
<dbReference type="PRINTS" id="PR00085">
    <property type="entry name" value="THFDHDRGNASE"/>
</dbReference>
<dbReference type="Pfam" id="PF00763">
    <property type="entry name" value="THF_DHG_CYH"/>
    <property type="match status" value="1"/>
</dbReference>
<dbReference type="FunFam" id="3.40.50.10860:FF:000005">
    <property type="entry name" value="C-1-tetrahydrofolate synthase, cytoplasmic, putative"/>
    <property type="match status" value="1"/>
</dbReference>
<dbReference type="InterPro" id="IPR020630">
    <property type="entry name" value="THF_DH/CycHdrlase_cat_dom"/>
</dbReference>
<evidence type="ECO:0000313" key="13">
    <source>
        <dbReference type="Proteomes" id="UP000786811"/>
    </source>
</evidence>
<dbReference type="GO" id="GO:0051287">
    <property type="term" value="F:NAD binding"/>
    <property type="evidence" value="ECO:0007669"/>
    <property type="project" value="InterPro"/>
</dbReference>
<evidence type="ECO:0000256" key="2">
    <source>
        <dbReference type="ARBA" id="ARBA00012776"/>
    </source>
</evidence>
<dbReference type="Pfam" id="PF02882">
    <property type="entry name" value="THF_DHG_CYH_C"/>
    <property type="match status" value="1"/>
</dbReference>
<feature type="domain" description="Tetrahydrofolate dehydrogenase/cyclohydrolase catalytic" evidence="9">
    <location>
        <begin position="7"/>
        <end position="122"/>
    </location>
</feature>
<dbReference type="CDD" id="cd01080">
    <property type="entry name" value="NAD_bind_m-THF_DH_Cyclohyd"/>
    <property type="match status" value="1"/>
</dbReference>
<keyword evidence="5" id="KW-0560">Oxidoreductase</keyword>
<dbReference type="Pfam" id="PF02826">
    <property type="entry name" value="2-Hacid_dh_C"/>
    <property type="match status" value="1"/>
</dbReference>
<comment type="catalytic activity">
    <reaction evidence="7">
        <text>(6R)-5,10-methenyltetrahydrofolate + H2O = (6R)-10-formyltetrahydrofolate + H(+)</text>
        <dbReference type="Rhea" id="RHEA:23700"/>
        <dbReference type="ChEBI" id="CHEBI:15377"/>
        <dbReference type="ChEBI" id="CHEBI:15378"/>
        <dbReference type="ChEBI" id="CHEBI:57455"/>
        <dbReference type="ChEBI" id="CHEBI:195366"/>
        <dbReference type="EC" id="3.5.4.9"/>
    </reaction>
</comment>
<evidence type="ECO:0000259" key="11">
    <source>
        <dbReference type="Pfam" id="PF02882"/>
    </source>
</evidence>
<proteinExistence type="inferred from homology"/>
<dbReference type="OrthoDB" id="298012at2759"/>
<name>A0A8J2MKD2_COTCN</name>
<dbReference type="EC" id="3.5.4.9" evidence="2"/>
<comment type="subunit">
    <text evidence="1">Homodimer.</text>
</comment>
<dbReference type="FunFam" id="3.40.50.720:FF:000026">
    <property type="entry name" value="Glyoxylate/hydroxypyruvate reductase B"/>
    <property type="match status" value="1"/>
</dbReference>
<accession>A0A8J2MKD2</accession>
<comment type="caution">
    <text evidence="12">The sequence shown here is derived from an EMBL/GenBank/DDBJ whole genome shotgun (WGS) entry which is preliminary data.</text>
</comment>
<dbReference type="PANTHER" id="PTHR10996">
    <property type="entry name" value="2-HYDROXYACID DEHYDROGENASE-RELATED"/>
    <property type="match status" value="1"/>
</dbReference>
<dbReference type="SUPFAM" id="SSF51735">
    <property type="entry name" value="NAD(P)-binding Rossmann-fold domains"/>
    <property type="match status" value="2"/>
</dbReference>
<dbReference type="CDD" id="cd05301">
    <property type="entry name" value="GDH"/>
    <property type="match status" value="1"/>
</dbReference>
<dbReference type="Proteomes" id="UP000786811">
    <property type="component" value="Unassembled WGS sequence"/>
</dbReference>
<evidence type="ECO:0000256" key="4">
    <source>
        <dbReference type="ARBA" id="ARBA00022801"/>
    </source>
</evidence>
<dbReference type="GO" id="GO:0006730">
    <property type="term" value="P:one-carbon metabolic process"/>
    <property type="evidence" value="ECO:0007669"/>
    <property type="project" value="UniProtKB-KW"/>
</dbReference>
<dbReference type="GO" id="GO:0004488">
    <property type="term" value="F:methylenetetrahydrofolate dehydrogenase (NADP+) activity"/>
    <property type="evidence" value="ECO:0007669"/>
    <property type="project" value="InterPro"/>
</dbReference>
<dbReference type="AlphaFoldDB" id="A0A8J2MKD2"/>
<dbReference type="GO" id="GO:0008465">
    <property type="term" value="F:hydroxypyruvate reductase (NADH) activity"/>
    <property type="evidence" value="ECO:0007669"/>
    <property type="project" value="TreeGrafter"/>
</dbReference>
<sequence length="535" mass="58143">RQTAVVISGKAIAKEIKDDLKKSVDSWISSGKKRPRLAAILVGNDPASEVYVSRKVKAASSIGILAETIRMTENVSQKDLIKKINDFNLDPDVDGVLVQLPLPKGFDEKEACHAVLPNKDVDGFHSENLGKLSTDSEGFVPATALAVRELILRSGVKTLGKNAVVIGRALDMTTTICHIHTPREELIKLARLADVLVSATGVPGLVTKDMIKPGACVIDVGITRVDTPDGKTKIVGDVDYEEVKKVAGCELIEWKKSTPIPRSELLSMITGVDGVFCLLTDKIDEEVISSAGPQLKVVATMSVGLDHLDLKSLKERNIKVGYTPDVLTDATAELTVALLLATSRRIIEAEKALRAGEWTSWSPTWMCGPGLAGSTVGIVGLGRIGARVAEYLYPFRVSKILYSSRSDKSAAAAFKGQRVPLDQLLAESDFVIVTIAQTPETRGMFNEEAFSKMKKSSIFINVSRGEIVDQDALVKVLKNRGIRAAGLDVMTPEPIPLDHELLKLDNCDVCKPLITFERLDRFDRGWCYSKGLDQT</sequence>
<dbReference type="Gene3D" id="3.40.50.10860">
    <property type="entry name" value="Leucine Dehydrogenase, chain A, domain 1"/>
    <property type="match status" value="1"/>
</dbReference>
<organism evidence="12 13">
    <name type="scientific">Cotesia congregata</name>
    <name type="common">Parasitoid wasp</name>
    <name type="synonym">Apanteles congregatus</name>
    <dbReference type="NCBI Taxonomy" id="51543"/>
    <lineage>
        <taxon>Eukaryota</taxon>
        <taxon>Metazoa</taxon>
        <taxon>Ecdysozoa</taxon>
        <taxon>Arthropoda</taxon>
        <taxon>Hexapoda</taxon>
        <taxon>Insecta</taxon>
        <taxon>Pterygota</taxon>
        <taxon>Neoptera</taxon>
        <taxon>Endopterygota</taxon>
        <taxon>Hymenoptera</taxon>
        <taxon>Apocrita</taxon>
        <taxon>Ichneumonoidea</taxon>
        <taxon>Braconidae</taxon>
        <taxon>Microgastrinae</taxon>
        <taxon>Cotesia</taxon>
    </lineage>
</organism>
<reference evidence="12" key="1">
    <citation type="submission" date="2021-04" db="EMBL/GenBank/DDBJ databases">
        <authorList>
            <person name="Chebbi M.A.C M."/>
        </authorList>
    </citation>
    <scope>NUCLEOTIDE SEQUENCE</scope>
</reference>
<feature type="non-terminal residue" evidence="12">
    <location>
        <position position="535"/>
    </location>
</feature>
<dbReference type="GO" id="GO:0004477">
    <property type="term" value="F:methenyltetrahydrofolate cyclohydrolase activity"/>
    <property type="evidence" value="ECO:0007669"/>
    <property type="project" value="UniProtKB-EC"/>
</dbReference>
<dbReference type="GO" id="GO:0005829">
    <property type="term" value="C:cytosol"/>
    <property type="evidence" value="ECO:0007669"/>
    <property type="project" value="TreeGrafter"/>
</dbReference>
<evidence type="ECO:0000256" key="6">
    <source>
        <dbReference type="ARBA" id="ARBA00023268"/>
    </source>
</evidence>
<evidence type="ECO:0000256" key="7">
    <source>
        <dbReference type="ARBA" id="ARBA00036357"/>
    </source>
</evidence>
<gene>
    <name evidence="12" type="ORF">HICCMSTLAB_LOCUS5972</name>
</gene>
<dbReference type="SUPFAM" id="SSF53223">
    <property type="entry name" value="Aminoacid dehydrogenase-like, N-terminal domain"/>
    <property type="match status" value="1"/>
</dbReference>
<keyword evidence="13" id="KW-1185">Reference proteome</keyword>
<dbReference type="GO" id="GO:0030267">
    <property type="term" value="F:glyoxylate reductase (NADPH) activity"/>
    <property type="evidence" value="ECO:0007669"/>
    <property type="project" value="TreeGrafter"/>
</dbReference>
<evidence type="ECO:0000256" key="5">
    <source>
        <dbReference type="ARBA" id="ARBA00023002"/>
    </source>
</evidence>
<feature type="domain" description="D-isomer specific 2-hydroxyacid dehydrogenase NAD-binding" evidence="10">
    <location>
        <begin position="336"/>
        <end position="507"/>
    </location>
</feature>
<protein>
    <recommendedName>
        <fullName evidence="8">Glyoxylate reductase/hydroxypyruvate reductase</fullName>
        <ecNumber evidence="2">3.5.4.9</ecNumber>
    </recommendedName>
</protein>
<dbReference type="InterPro" id="IPR006140">
    <property type="entry name" value="D-isomer_DH_NAD-bd"/>
</dbReference>
<dbReference type="InterPro" id="IPR000672">
    <property type="entry name" value="THF_DH/CycHdrlase"/>
</dbReference>
<dbReference type="SUPFAM" id="SSF52283">
    <property type="entry name" value="Formate/glycerate dehydrogenase catalytic domain-like"/>
    <property type="match status" value="1"/>
</dbReference>
<evidence type="ECO:0000256" key="1">
    <source>
        <dbReference type="ARBA" id="ARBA00011738"/>
    </source>
</evidence>
<evidence type="ECO:0000259" key="9">
    <source>
        <dbReference type="Pfam" id="PF00763"/>
    </source>
</evidence>
<evidence type="ECO:0000313" key="12">
    <source>
        <dbReference type="EMBL" id="CAG5092196.1"/>
    </source>
</evidence>
<dbReference type="InterPro" id="IPR046346">
    <property type="entry name" value="Aminoacid_DH-like_N_sf"/>
</dbReference>
<dbReference type="PANTHER" id="PTHR10996:SF277">
    <property type="entry name" value="GLYOXYLATE REDUCTASE_HYDROXYPYRUVATE REDUCTASE"/>
    <property type="match status" value="1"/>
</dbReference>
<evidence type="ECO:0000256" key="8">
    <source>
        <dbReference type="ARBA" id="ARBA00073306"/>
    </source>
</evidence>
<keyword evidence="6" id="KW-0511">Multifunctional enzyme</keyword>
<evidence type="ECO:0000259" key="10">
    <source>
        <dbReference type="Pfam" id="PF02826"/>
    </source>
</evidence>
<keyword evidence="4" id="KW-0378">Hydrolase</keyword>
<feature type="domain" description="Tetrahydrofolate dehydrogenase/cyclohydrolase NAD(P)-binding" evidence="11">
    <location>
        <begin position="141"/>
        <end position="248"/>
    </location>
</feature>
<dbReference type="EMBL" id="CAJNRD030001120">
    <property type="protein sequence ID" value="CAG5092196.1"/>
    <property type="molecule type" value="Genomic_DNA"/>
</dbReference>
<dbReference type="InterPro" id="IPR050223">
    <property type="entry name" value="D-isomer_2-hydroxyacid_DH"/>
</dbReference>